<evidence type="ECO:0000256" key="7">
    <source>
        <dbReference type="ARBA" id="ARBA00023004"/>
    </source>
</evidence>
<evidence type="ECO:0000256" key="4">
    <source>
        <dbReference type="ARBA" id="ARBA00022515"/>
    </source>
</evidence>
<keyword evidence="3" id="KW-0004">4Fe-4S</keyword>
<dbReference type="AlphaFoldDB" id="A0A7S1VDY5"/>
<organism evidence="11">
    <name type="scientific">Sexangularia sp. CB-2014</name>
    <dbReference type="NCBI Taxonomy" id="1486929"/>
    <lineage>
        <taxon>Eukaryota</taxon>
        <taxon>Amoebozoa</taxon>
        <taxon>Tubulinea</taxon>
        <taxon>Elardia</taxon>
        <taxon>Arcellinida</taxon>
        <taxon>Arcellinida incertae sedis</taxon>
        <taxon>Sexangularia</taxon>
    </lineage>
</organism>
<gene>
    <name evidence="11" type="ORF">SSP0437_LOCUS6105</name>
</gene>
<comment type="cofactor">
    <cofactor evidence="1">
        <name>[4Fe-4S] cluster</name>
        <dbReference type="ChEBI" id="CHEBI:49883"/>
    </cofactor>
</comment>
<evidence type="ECO:0000313" key="11">
    <source>
        <dbReference type="EMBL" id="CAD9296799.1"/>
    </source>
</evidence>
<evidence type="ECO:0000256" key="1">
    <source>
        <dbReference type="ARBA" id="ARBA00001966"/>
    </source>
</evidence>
<dbReference type="Gene3D" id="1.20.930.80">
    <property type="match status" value="1"/>
</dbReference>
<keyword evidence="8" id="KW-0411">Iron-sulfur</keyword>
<dbReference type="PANTHER" id="PTHR10537">
    <property type="entry name" value="DNA PRIMASE LARGE SUBUNIT"/>
    <property type="match status" value="1"/>
</dbReference>
<dbReference type="GO" id="GO:0046872">
    <property type="term" value="F:metal ion binding"/>
    <property type="evidence" value="ECO:0007669"/>
    <property type="project" value="UniProtKB-KW"/>
</dbReference>
<accession>A0A7S1VDY5</accession>
<proteinExistence type="inferred from homology"/>
<protein>
    <recommendedName>
        <fullName evidence="10">DNA primase large subunit C-terminal domain-containing protein</fullName>
    </recommendedName>
</protein>
<comment type="similarity">
    <text evidence="2">Belongs to the eukaryotic-type primase large subunit family.</text>
</comment>
<dbReference type="GO" id="GO:0003677">
    <property type="term" value="F:DNA binding"/>
    <property type="evidence" value="ECO:0007669"/>
    <property type="project" value="UniProtKB-KW"/>
</dbReference>
<dbReference type="InterPro" id="IPR016558">
    <property type="entry name" value="DNA_primase_lsu_euk"/>
</dbReference>
<evidence type="ECO:0000259" key="10">
    <source>
        <dbReference type="Pfam" id="PF04104"/>
    </source>
</evidence>
<keyword evidence="4" id="KW-0639">Primosome</keyword>
<dbReference type="GO" id="GO:0006270">
    <property type="term" value="P:DNA replication initiation"/>
    <property type="evidence" value="ECO:0007669"/>
    <property type="project" value="TreeGrafter"/>
</dbReference>
<dbReference type="PANTHER" id="PTHR10537:SF3">
    <property type="entry name" value="DNA PRIMASE LARGE SUBUNIT"/>
    <property type="match status" value="1"/>
</dbReference>
<dbReference type="Pfam" id="PF04104">
    <property type="entry name" value="DNA_primase_lrg"/>
    <property type="match status" value="1"/>
</dbReference>
<dbReference type="GO" id="GO:0051539">
    <property type="term" value="F:4 iron, 4 sulfur cluster binding"/>
    <property type="evidence" value="ECO:0007669"/>
    <property type="project" value="UniProtKB-KW"/>
</dbReference>
<sequence length="488" mass="54807">MQHISVNSPTLVAGGASSLPEYQRPLSFYGLAPSDDITIEEFENFSFQRLEMLRKIESKATRGLTSEEESKKLADELRNVFNLSTPEGRRQDVISHHTLRLAFSAPDRRSWFVKMESDLLSLRLRFGGDVKQFIESNGMHMEPVSRSNFATLASDLDAVRAQLSAADQKMVRVPLTPDAVSKVPFAEASELVWKRSVLLRDGYAYVFNALLLPVIISRYRLALRRGLQAASNQVPTIQDSHTQLGSLFGALQKYDPGANYEPSGGTVDLASLDMLAKRSFPLCMRYLKGVMDTDHKLKHWGRQQYGLFLKGIGITLPDALQYWQSHFTRVMSDKDFDRNYAYNIRYNYGKEGKRTDWSPYSCSAILNMQPPVASDDRHGCPFRELSATQLTGMVTAELESANLPDAKERIEEVTSLAARNHYQLACKALWEASRPVPTHSPDGGAELREKPAVTHPNEYFDAAEAYRKALEVEREVGGVMPVAVDETM</sequence>
<dbReference type="Pfam" id="PF26466">
    <property type="entry name" value="DNA_primase_lrg_N"/>
    <property type="match status" value="1"/>
</dbReference>
<dbReference type="EMBL" id="HBGL01007902">
    <property type="protein sequence ID" value="CAD9296799.1"/>
    <property type="molecule type" value="Transcribed_RNA"/>
</dbReference>
<dbReference type="GO" id="GO:0006269">
    <property type="term" value="P:DNA replication, synthesis of primer"/>
    <property type="evidence" value="ECO:0007669"/>
    <property type="project" value="UniProtKB-KW"/>
</dbReference>
<evidence type="ECO:0000256" key="6">
    <source>
        <dbReference type="ARBA" id="ARBA00022723"/>
    </source>
</evidence>
<evidence type="ECO:0000256" key="5">
    <source>
        <dbReference type="ARBA" id="ARBA00022705"/>
    </source>
</evidence>
<evidence type="ECO:0000256" key="9">
    <source>
        <dbReference type="ARBA" id="ARBA00023125"/>
    </source>
</evidence>
<evidence type="ECO:0000256" key="8">
    <source>
        <dbReference type="ARBA" id="ARBA00023014"/>
    </source>
</evidence>
<keyword evidence="5" id="KW-0235">DNA replication</keyword>
<name>A0A7S1VDY5_9EUKA</name>
<keyword evidence="9" id="KW-0238">DNA-binding</keyword>
<evidence type="ECO:0000256" key="2">
    <source>
        <dbReference type="ARBA" id="ARBA00010564"/>
    </source>
</evidence>
<reference evidence="11" key="1">
    <citation type="submission" date="2021-01" db="EMBL/GenBank/DDBJ databases">
        <authorList>
            <person name="Corre E."/>
            <person name="Pelletier E."/>
            <person name="Niang G."/>
            <person name="Scheremetjew M."/>
            <person name="Finn R."/>
            <person name="Kale V."/>
            <person name="Holt S."/>
            <person name="Cochrane G."/>
            <person name="Meng A."/>
            <person name="Brown T."/>
            <person name="Cohen L."/>
        </authorList>
    </citation>
    <scope>NUCLEOTIDE SEQUENCE</scope>
    <source>
        <strain evidence="11">ATCC 50979</strain>
    </source>
</reference>
<feature type="domain" description="DNA primase large subunit C-terminal" evidence="10">
    <location>
        <begin position="275"/>
        <end position="460"/>
    </location>
</feature>
<keyword evidence="6" id="KW-0479">Metal-binding</keyword>
<evidence type="ECO:0000256" key="3">
    <source>
        <dbReference type="ARBA" id="ARBA00022485"/>
    </source>
</evidence>
<dbReference type="CDD" id="cd07322">
    <property type="entry name" value="PriL_PriS_Eukaryotic"/>
    <property type="match status" value="1"/>
</dbReference>
<dbReference type="GO" id="GO:0005658">
    <property type="term" value="C:alpha DNA polymerase:primase complex"/>
    <property type="evidence" value="ECO:0007669"/>
    <property type="project" value="TreeGrafter"/>
</dbReference>
<dbReference type="InterPro" id="IPR007238">
    <property type="entry name" value="DNA_primase_lsu_euk/arc"/>
</dbReference>
<keyword evidence="7" id="KW-0408">Iron</keyword>
<dbReference type="InterPro" id="IPR058560">
    <property type="entry name" value="DNA_primase_C"/>
</dbReference>